<keyword evidence="4" id="KW-0862">Zinc</keyword>
<sequence>MGKWTGKACRLIAMLSLTFSFFLVELIVGYTTNSLALVADSFHMLSDVVALIVGLLSVTYAKKGSSKSNTFGWARAEVLGANVNAVFLVALCFTILVEAIQRMVELEPITNSKLLLIVGGVGLGINLIGLALFHNQAHGHSHGGGGHGHSHGGGHSHGRKAKGHGHSHNGNSNSHERKPLQEAESRPEIENEDSDEDGADAEISIDVKQMDGTIKNVILTKDPKQRSAEQLNMKGVFLHVLGDALGSVVVMISAIIYMATERCERRDFESGGERGSDMFPRTTTTALTSTLSNSLNISTISTLINITTEAPECFKTAPQWINFVDPVLR</sequence>
<dbReference type="PANTHER" id="PTHR45820:SF4">
    <property type="entry name" value="ZINC TRANSPORTER 63C, ISOFORM F"/>
    <property type="match status" value="1"/>
</dbReference>
<evidence type="ECO:0000256" key="6">
    <source>
        <dbReference type="ARBA" id="ARBA00023136"/>
    </source>
</evidence>
<feature type="domain" description="Cation efflux protein transmembrane" evidence="9">
    <location>
        <begin position="11"/>
        <end position="260"/>
    </location>
</feature>
<keyword evidence="11" id="KW-1185">Reference proteome</keyword>
<dbReference type="Gene3D" id="1.20.1510.10">
    <property type="entry name" value="Cation efflux protein transmembrane domain"/>
    <property type="match status" value="1"/>
</dbReference>
<keyword evidence="6 8" id="KW-0472">Membrane</keyword>
<protein>
    <recommendedName>
        <fullName evidence="9">Cation efflux protein transmembrane domain-containing protein</fullName>
    </recommendedName>
</protein>
<feature type="compositionally biased region" description="Basic residues" evidence="7">
    <location>
        <begin position="148"/>
        <end position="167"/>
    </location>
</feature>
<dbReference type="InterPro" id="IPR027469">
    <property type="entry name" value="Cation_efflux_TMD_sf"/>
</dbReference>
<dbReference type="Proteomes" id="UP000593567">
    <property type="component" value="Unassembled WGS sequence"/>
</dbReference>
<proteinExistence type="inferred from homology"/>
<evidence type="ECO:0000256" key="1">
    <source>
        <dbReference type="ARBA" id="ARBA00004141"/>
    </source>
</evidence>
<dbReference type="InterPro" id="IPR058533">
    <property type="entry name" value="Cation_efflux_TM"/>
</dbReference>
<feature type="transmembrane region" description="Helical" evidence="8">
    <location>
        <begin position="112"/>
        <end position="133"/>
    </location>
</feature>
<evidence type="ECO:0000313" key="11">
    <source>
        <dbReference type="Proteomes" id="UP000593567"/>
    </source>
</evidence>
<evidence type="ECO:0000259" key="9">
    <source>
        <dbReference type="Pfam" id="PF01545"/>
    </source>
</evidence>
<feature type="compositionally biased region" description="Acidic residues" evidence="7">
    <location>
        <begin position="190"/>
        <end position="199"/>
    </location>
</feature>
<comment type="caution">
    <text evidence="10">The sequence shown here is derived from an EMBL/GenBank/DDBJ whole genome shotgun (WGS) entry which is preliminary data.</text>
</comment>
<dbReference type="GO" id="GO:0016020">
    <property type="term" value="C:membrane"/>
    <property type="evidence" value="ECO:0007669"/>
    <property type="project" value="UniProtKB-SubCell"/>
</dbReference>
<reference evidence="10" key="1">
    <citation type="submission" date="2020-06" db="EMBL/GenBank/DDBJ databases">
        <title>Draft genome of Bugula neritina, a colonial animal packing powerful symbionts and potential medicines.</title>
        <authorList>
            <person name="Rayko M."/>
        </authorList>
    </citation>
    <scope>NUCLEOTIDE SEQUENCE [LARGE SCALE GENOMIC DNA]</scope>
    <source>
        <strain evidence="10">Kwan_BN1</strain>
    </source>
</reference>
<dbReference type="GO" id="GO:0010312">
    <property type="term" value="P:detoxification of zinc ion"/>
    <property type="evidence" value="ECO:0007669"/>
    <property type="project" value="TreeGrafter"/>
</dbReference>
<feature type="transmembrane region" description="Helical" evidence="8">
    <location>
        <begin position="42"/>
        <end position="61"/>
    </location>
</feature>
<organism evidence="10 11">
    <name type="scientific">Bugula neritina</name>
    <name type="common">Brown bryozoan</name>
    <name type="synonym">Sertularia neritina</name>
    <dbReference type="NCBI Taxonomy" id="10212"/>
    <lineage>
        <taxon>Eukaryota</taxon>
        <taxon>Metazoa</taxon>
        <taxon>Spiralia</taxon>
        <taxon>Lophotrochozoa</taxon>
        <taxon>Bryozoa</taxon>
        <taxon>Gymnolaemata</taxon>
        <taxon>Cheilostomatida</taxon>
        <taxon>Flustrina</taxon>
        <taxon>Buguloidea</taxon>
        <taxon>Bugulidae</taxon>
        <taxon>Bugula</taxon>
    </lineage>
</organism>
<accession>A0A7J7J173</accession>
<evidence type="ECO:0000256" key="2">
    <source>
        <dbReference type="ARBA" id="ARBA00008873"/>
    </source>
</evidence>
<evidence type="ECO:0000256" key="3">
    <source>
        <dbReference type="ARBA" id="ARBA00022692"/>
    </source>
</evidence>
<evidence type="ECO:0000256" key="4">
    <source>
        <dbReference type="ARBA" id="ARBA00022833"/>
    </source>
</evidence>
<feature type="region of interest" description="Disordered" evidence="7">
    <location>
        <begin position="139"/>
        <end position="199"/>
    </location>
</feature>
<dbReference type="AlphaFoldDB" id="A0A7J7J173"/>
<feature type="transmembrane region" description="Helical" evidence="8">
    <location>
        <begin position="81"/>
        <end position="100"/>
    </location>
</feature>
<evidence type="ECO:0000256" key="5">
    <source>
        <dbReference type="ARBA" id="ARBA00022989"/>
    </source>
</evidence>
<dbReference type="GO" id="GO:0005385">
    <property type="term" value="F:zinc ion transmembrane transporter activity"/>
    <property type="evidence" value="ECO:0007669"/>
    <property type="project" value="TreeGrafter"/>
</dbReference>
<feature type="transmembrane region" description="Helical" evidence="8">
    <location>
        <begin position="236"/>
        <end position="259"/>
    </location>
</feature>
<comment type="subcellular location">
    <subcellularLocation>
        <location evidence="1">Membrane</location>
        <topology evidence="1">Multi-pass membrane protein</topology>
    </subcellularLocation>
</comment>
<feature type="transmembrane region" description="Helical" evidence="8">
    <location>
        <begin position="12"/>
        <end position="30"/>
    </location>
</feature>
<evidence type="ECO:0000256" key="8">
    <source>
        <dbReference type="SAM" id="Phobius"/>
    </source>
</evidence>
<name>A0A7J7J173_BUGNE</name>
<dbReference type="InterPro" id="IPR002524">
    <property type="entry name" value="Cation_efflux"/>
</dbReference>
<gene>
    <name evidence="10" type="ORF">EB796_022304</name>
</gene>
<keyword evidence="3 8" id="KW-0812">Transmembrane</keyword>
<dbReference type="OrthoDB" id="29444at2759"/>
<evidence type="ECO:0000256" key="7">
    <source>
        <dbReference type="SAM" id="MobiDB-lite"/>
    </source>
</evidence>
<dbReference type="Pfam" id="PF01545">
    <property type="entry name" value="Cation_efflux"/>
    <property type="match status" value="1"/>
</dbReference>
<keyword evidence="5 8" id="KW-1133">Transmembrane helix</keyword>
<evidence type="ECO:0000313" key="10">
    <source>
        <dbReference type="EMBL" id="KAF6019414.1"/>
    </source>
</evidence>
<dbReference type="PANTHER" id="PTHR45820">
    <property type="entry name" value="FI23527P1"/>
    <property type="match status" value="1"/>
</dbReference>
<feature type="compositionally biased region" description="Basic and acidic residues" evidence="7">
    <location>
        <begin position="174"/>
        <end position="189"/>
    </location>
</feature>
<dbReference type="NCBIfam" id="TIGR01297">
    <property type="entry name" value="CDF"/>
    <property type="match status" value="1"/>
</dbReference>
<dbReference type="GO" id="GO:0006882">
    <property type="term" value="P:intracellular zinc ion homeostasis"/>
    <property type="evidence" value="ECO:0007669"/>
    <property type="project" value="TreeGrafter"/>
</dbReference>
<dbReference type="EMBL" id="VXIV02003233">
    <property type="protein sequence ID" value="KAF6019414.1"/>
    <property type="molecule type" value="Genomic_DNA"/>
</dbReference>
<comment type="similarity">
    <text evidence="2">Belongs to the cation diffusion facilitator (CDF) transporter (TC 2.A.4) family. SLC30A subfamily.</text>
</comment>
<dbReference type="SUPFAM" id="SSF161111">
    <property type="entry name" value="Cation efflux protein transmembrane domain-like"/>
    <property type="match status" value="1"/>
</dbReference>